<dbReference type="Ensembl" id="ENSOART00020023983.2">
    <property type="protein sequence ID" value="ENSOARP00020019884.2"/>
    <property type="gene ID" value="ENSOARG00020015682.2"/>
</dbReference>
<gene>
    <name evidence="1" type="primary">FAM174C</name>
</gene>
<protein>
    <submittedName>
        <fullName evidence="1">Family with sequence similarity 174 member C</fullName>
    </submittedName>
</protein>
<reference evidence="1" key="1">
    <citation type="submission" date="2020-11" db="EMBL/GenBank/DDBJ databases">
        <authorList>
            <person name="Davenport K.M."/>
            <person name="Bickhart D.M."/>
            <person name="Smith T.P.L."/>
            <person name="Murdoch B.M."/>
            <person name="Rosen B.D."/>
        </authorList>
    </citation>
    <scope>NUCLEOTIDE SEQUENCE [LARGE SCALE GENOMIC DNA]</scope>
    <source>
        <strain evidence="1">OAR_USU_Benz2616</strain>
    </source>
</reference>
<reference evidence="1" key="2">
    <citation type="submission" date="2025-08" db="UniProtKB">
        <authorList>
            <consortium name="Ensembl"/>
        </authorList>
    </citation>
    <scope>IDENTIFICATION</scope>
</reference>
<reference evidence="1" key="3">
    <citation type="submission" date="2025-09" db="UniProtKB">
        <authorList>
            <consortium name="Ensembl"/>
        </authorList>
    </citation>
    <scope>IDENTIFICATION</scope>
</reference>
<evidence type="ECO:0000313" key="1">
    <source>
        <dbReference type="Ensembl" id="ENSOARP00020019884.2"/>
    </source>
</evidence>
<accession>A0AC11BTK7</accession>
<sequence>MEVSVTRRKCGLRTVLTWGPCPRRDSTQDRARGTDACPRSPSPATLSLSPPVVTNGSQPGAPHNDTHPGPLGSPGSPLLRSFYVVTGLIVLAALYFLIRAFRLKKPQRRRYGLLANTEDPTEMTSMDSDEETVFETRNLR</sequence>
<name>A0AC11BTK7_SHEEP</name>
<organism evidence="1">
    <name type="scientific">Ovis aries</name>
    <name type="common">Sheep</name>
    <dbReference type="NCBI Taxonomy" id="9940"/>
    <lineage>
        <taxon>Eukaryota</taxon>
        <taxon>Metazoa</taxon>
        <taxon>Chordata</taxon>
        <taxon>Craniata</taxon>
        <taxon>Vertebrata</taxon>
        <taxon>Euteleostomi</taxon>
        <taxon>Mammalia</taxon>
        <taxon>Eutheria</taxon>
        <taxon>Laurasiatheria</taxon>
        <taxon>Artiodactyla</taxon>
        <taxon>Ruminantia</taxon>
        <taxon>Pecora</taxon>
        <taxon>Bovidae</taxon>
        <taxon>Caprinae</taxon>
        <taxon>Ovis</taxon>
    </lineage>
</organism>
<proteinExistence type="predicted"/>